<gene>
    <name evidence="1" type="ORF">Thiowin_02180</name>
</gene>
<reference evidence="1 2" key="1">
    <citation type="journal article" date="2023" name="Microorganisms">
        <title>Thiorhodovibrio frisius and Trv. litoralis spp. nov., Two Novel Members from a Clade of Fastidious Purple Sulfur Bacteria That Exhibit Unique Red-Shifted Light-Harvesting Capabilities.</title>
        <authorList>
            <person name="Methner A."/>
            <person name="Kuzyk S.B."/>
            <person name="Petersen J."/>
            <person name="Bauer S."/>
            <person name="Brinkmann H."/>
            <person name="Sichau K."/>
            <person name="Wanner G."/>
            <person name="Wolf J."/>
            <person name="Neumann-Schaal M."/>
            <person name="Henke P."/>
            <person name="Tank M."/>
            <person name="Sproer C."/>
            <person name="Bunk B."/>
            <person name="Overmann J."/>
        </authorList>
    </citation>
    <scope>NUCLEOTIDE SEQUENCE [LARGE SCALE GENOMIC DNA]</scope>
    <source>
        <strain evidence="1 2">DSM 6702</strain>
    </source>
</reference>
<dbReference type="RefSeq" id="WP_328987705.1">
    <property type="nucleotide sequence ID" value="NZ_CP121472.1"/>
</dbReference>
<dbReference type="EMBL" id="CP121472">
    <property type="protein sequence ID" value="WPL17184.1"/>
    <property type="molecule type" value="Genomic_DNA"/>
</dbReference>
<organism evidence="1 2">
    <name type="scientific">Thiorhodovibrio winogradskyi</name>
    <dbReference type="NCBI Taxonomy" id="77007"/>
    <lineage>
        <taxon>Bacteria</taxon>
        <taxon>Pseudomonadati</taxon>
        <taxon>Pseudomonadota</taxon>
        <taxon>Gammaproteobacteria</taxon>
        <taxon>Chromatiales</taxon>
        <taxon>Chromatiaceae</taxon>
        <taxon>Thiorhodovibrio</taxon>
    </lineage>
</organism>
<name>A0ABZ0S9J0_9GAMM</name>
<sequence length="117" mass="13094">MQDRPTIKTAIPKGRYQIGDYSATLLSEIESPDVRAYRFILAFVPDGQREPRFYVCSESAADPSQPRLCHLRVVSETLSEIVDSDPRWADADIFAEQALELGAQALGLSKQQIIKLL</sequence>
<accession>A0ABZ0S9J0</accession>
<dbReference type="Proteomes" id="UP001432180">
    <property type="component" value="Chromosome"/>
</dbReference>
<keyword evidence="2" id="KW-1185">Reference proteome</keyword>
<evidence type="ECO:0000313" key="1">
    <source>
        <dbReference type="EMBL" id="WPL17184.1"/>
    </source>
</evidence>
<protein>
    <submittedName>
        <fullName evidence="1">Uncharacterized protein</fullName>
    </submittedName>
</protein>
<proteinExistence type="predicted"/>
<evidence type="ECO:0000313" key="2">
    <source>
        <dbReference type="Proteomes" id="UP001432180"/>
    </source>
</evidence>